<dbReference type="GO" id="GO:0019005">
    <property type="term" value="C:SCF ubiquitin ligase complex"/>
    <property type="evidence" value="ECO:0007669"/>
    <property type="project" value="TreeGrafter"/>
</dbReference>
<dbReference type="SMART" id="SM00367">
    <property type="entry name" value="LRR_CC"/>
    <property type="match status" value="6"/>
</dbReference>
<dbReference type="GO" id="GO:0031146">
    <property type="term" value="P:SCF-dependent proteasomal ubiquitin-dependent protein catabolic process"/>
    <property type="evidence" value="ECO:0007669"/>
    <property type="project" value="TreeGrafter"/>
</dbReference>
<sequence>MDNMLCDELLQEIFSRLASKSSPSPPSSPALSVSLVSKRWLRLYRASKTSISLRLTPENSTIQSLPSLLSHYPFLSSLSLVFSSDPTLTTTNSITTAFNDHLLSIVSTSCSKLKHLRFLAGPVSLSSLVSLSNTCALLTSLTIVLSRPLFFSWVTYFSNLKELSIYVSDSNGIADEFYSNRESDLCLNQEIDAELGLESLYLSGIKRDDSGFGWLWRSCKKLKKLQLKSCEGIGDGGSFLSFIRCLKGLQELELRTCRSIVDGVLLRLAENCDSLNSLLVYDGGSREGLLHFINNCSCNLQKLDLRLPLDLNNDHLSAIAVNFRGLSTVRLQSCCLVTGEGLKALGIAMSSELKELALINCDVVERESGLLATLGQHLRQLRKLDLSHNESLHDKEFISMLVSCNNLTELRLRGCKRLTSVAILSMFKSCKRLENVDILHCCGIEAEVIESFVLNSPRLRRMQVEESKVSDVARTWASHKFIEILA</sequence>
<dbReference type="InterPro" id="IPR001611">
    <property type="entry name" value="Leu-rich_rpt"/>
</dbReference>
<protein>
    <recommendedName>
        <fullName evidence="3">F-box domain-containing protein</fullName>
    </recommendedName>
</protein>
<evidence type="ECO:0000313" key="2">
    <source>
        <dbReference type="Proteomes" id="UP000467840"/>
    </source>
</evidence>
<dbReference type="Gene3D" id="3.80.10.10">
    <property type="entry name" value="Ribonuclease Inhibitor"/>
    <property type="match status" value="2"/>
</dbReference>
<dbReference type="Proteomes" id="UP000467840">
    <property type="component" value="Chromosome 15"/>
</dbReference>
<keyword evidence="2" id="KW-1185">Reference proteome</keyword>
<reference evidence="1 2" key="1">
    <citation type="journal article" date="2020" name="Mol. Plant">
        <title>The Chromosome-Based Rubber Tree Genome Provides New Insights into Spurge Genome Evolution and Rubber Biosynthesis.</title>
        <authorList>
            <person name="Liu J."/>
            <person name="Shi C."/>
            <person name="Shi C.C."/>
            <person name="Li W."/>
            <person name="Zhang Q.J."/>
            <person name="Zhang Y."/>
            <person name="Li K."/>
            <person name="Lu H.F."/>
            <person name="Shi C."/>
            <person name="Zhu S.T."/>
            <person name="Xiao Z.Y."/>
            <person name="Nan H."/>
            <person name="Yue Y."/>
            <person name="Zhu X.G."/>
            <person name="Wu Y."/>
            <person name="Hong X.N."/>
            <person name="Fan G.Y."/>
            <person name="Tong Y."/>
            <person name="Zhang D."/>
            <person name="Mao C.L."/>
            <person name="Liu Y.L."/>
            <person name="Hao S.J."/>
            <person name="Liu W.Q."/>
            <person name="Lv M.Q."/>
            <person name="Zhang H.B."/>
            <person name="Liu Y."/>
            <person name="Hu-Tang G.R."/>
            <person name="Wang J.P."/>
            <person name="Wang J.H."/>
            <person name="Sun Y.H."/>
            <person name="Ni S.B."/>
            <person name="Chen W.B."/>
            <person name="Zhang X.C."/>
            <person name="Jiao Y.N."/>
            <person name="Eichler E.E."/>
            <person name="Li G.H."/>
            <person name="Liu X."/>
            <person name="Gao L.Z."/>
        </authorList>
    </citation>
    <scope>NUCLEOTIDE SEQUENCE [LARGE SCALE GENOMIC DNA]</scope>
    <source>
        <strain evidence="2">cv. GT1</strain>
        <tissue evidence="1">Leaf</tissue>
    </source>
</reference>
<dbReference type="InterPro" id="IPR006553">
    <property type="entry name" value="Leu-rich_rpt_Cys-con_subtyp"/>
</dbReference>
<evidence type="ECO:0008006" key="3">
    <source>
        <dbReference type="Google" id="ProtNLM"/>
    </source>
</evidence>
<gene>
    <name evidence="1" type="ORF">GH714_041893</name>
</gene>
<dbReference type="Pfam" id="PF13516">
    <property type="entry name" value="LRR_6"/>
    <property type="match status" value="1"/>
</dbReference>
<comment type="caution">
    <text evidence="1">The sequence shown here is derived from an EMBL/GenBank/DDBJ whole genome shotgun (WGS) entry which is preliminary data.</text>
</comment>
<organism evidence="1 2">
    <name type="scientific">Hevea brasiliensis</name>
    <name type="common">Para rubber tree</name>
    <name type="synonym">Siphonia brasiliensis</name>
    <dbReference type="NCBI Taxonomy" id="3981"/>
    <lineage>
        <taxon>Eukaryota</taxon>
        <taxon>Viridiplantae</taxon>
        <taxon>Streptophyta</taxon>
        <taxon>Embryophyta</taxon>
        <taxon>Tracheophyta</taxon>
        <taxon>Spermatophyta</taxon>
        <taxon>Magnoliopsida</taxon>
        <taxon>eudicotyledons</taxon>
        <taxon>Gunneridae</taxon>
        <taxon>Pentapetalae</taxon>
        <taxon>rosids</taxon>
        <taxon>fabids</taxon>
        <taxon>Malpighiales</taxon>
        <taxon>Euphorbiaceae</taxon>
        <taxon>Crotonoideae</taxon>
        <taxon>Micrandreae</taxon>
        <taxon>Hevea</taxon>
    </lineage>
</organism>
<dbReference type="PANTHER" id="PTHR13318">
    <property type="entry name" value="PARTNER OF PAIRED, ISOFORM B-RELATED"/>
    <property type="match status" value="1"/>
</dbReference>
<accession>A0A6A6MRM9</accession>
<dbReference type="AlphaFoldDB" id="A0A6A6MRM9"/>
<dbReference type="InterPro" id="IPR032675">
    <property type="entry name" value="LRR_dom_sf"/>
</dbReference>
<proteinExistence type="predicted"/>
<name>A0A6A6MRM9_HEVBR</name>
<dbReference type="EMBL" id="JAAGAX010000005">
    <property type="protein sequence ID" value="KAF2316552.1"/>
    <property type="molecule type" value="Genomic_DNA"/>
</dbReference>
<dbReference type="PANTHER" id="PTHR13318:SF77">
    <property type="entry name" value="F-BOX DOMAIN-CONTAINING PROTEIN"/>
    <property type="match status" value="1"/>
</dbReference>
<evidence type="ECO:0000313" key="1">
    <source>
        <dbReference type="EMBL" id="KAF2316552.1"/>
    </source>
</evidence>
<dbReference type="SUPFAM" id="SSF52047">
    <property type="entry name" value="RNI-like"/>
    <property type="match status" value="1"/>
</dbReference>